<evidence type="ECO:0000256" key="1">
    <source>
        <dbReference type="SAM" id="MobiDB-lite"/>
    </source>
</evidence>
<dbReference type="AlphaFoldDB" id="A0A5C6APT3"/>
<proteinExistence type="predicted"/>
<dbReference type="EMBL" id="SJPN01000005">
    <property type="protein sequence ID" value="TWU01086.1"/>
    <property type="molecule type" value="Genomic_DNA"/>
</dbReference>
<accession>A0A5C6APT3</accession>
<feature type="compositionally biased region" description="Polar residues" evidence="1">
    <location>
        <begin position="149"/>
        <end position="159"/>
    </location>
</feature>
<evidence type="ECO:0000256" key="2">
    <source>
        <dbReference type="SAM" id="Phobius"/>
    </source>
</evidence>
<reference evidence="3 4" key="1">
    <citation type="submission" date="2019-02" db="EMBL/GenBank/DDBJ databases">
        <title>Deep-cultivation of Planctomycetes and their phenomic and genomic characterization uncovers novel biology.</title>
        <authorList>
            <person name="Wiegand S."/>
            <person name="Jogler M."/>
            <person name="Boedeker C."/>
            <person name="Pinto D."/>
            <person name="Vollmers J."/>
            <person name="Rivas-Marin E."/>
            <person name="Kohn T."/>
            <person name="Peeters S.H."/>
            <person name="Heuer A."/>
            <person name="Rast P."/>
            <person name="Oberbeckmann S."/>
            <person name="Bunk B."/>
            <person name="Jeske O."/>
            <person name="Meyerdierks A."/>
            <person name="Storesund J.E."/>
            <person name="Kallscheuer N."/>
            <person name="Luecker S."/>
            <person name="Lage O.M."/>
            <person name="Pohl T."/>
            <person name="Merkel B.J."/>
            <person name="Hornburger P."/>
            <person name="Mueller R.-W."/>
            <person name="Bruemmer F."/>
            <person name="Labrenz M."/>
            <person name="Spormann A.M."/>
            <person name="Op Den Camp H."/>
            <person name="Overmann J."/>
            <person name="Amann R."/>
            <person name="Jetten M.S.M."/>
            <person name="Mascher T."/>
            <person name="Medema M.H."/>
            <person name="Devos D.P."/>
            <person name="Kaster A.-K."/>
            <person name="Ovreas L."/>
            <person name="Rohde M."/>
            <person name="Galperin M.Y."/>
            <person name="Jogler C."/>
        </authorList>
    </citation>
    <scope>NUCLEOTIDE SEQUENCE [LARGE SCALE GENOMIC DNA]</scope>
    <source>
        <strain evidence="3 4">Pla52n</strain>
    </source>
</reference>
<evidence type="ECO:0000313" key="4">
    <source>
        <dbReference type="Proteomes" id="UP000320176"/>
    </source>
</evidence>
<dbReference type="RefSeq" id="WP_146521578.1">
    <property type="nucleotide sequence ID" value="NZ_CP151726.1"/>
</dbReference>
<sequence>MTEPDRDTVADTPASIATDGVQIPDDEDTQTVVSRGLTNADFQRLGVDPREVRHMVIRRAALETTEPLAQRYLQAPSAKLEIQLTQIATSTYRVLDPRQRTDPSQRANVGRIRPNLIDWAGRTEFALAERGEELAESNREHLNDGGAASRSSDTPAASSKHSHTIDFGFLKSRPLESPDTVLDDGFDLTGNSQWPSQHVSISTGIDLGLSSSLSRSLDSGDLVRDDFRRSPIRRFRFWLRQPATLLGLIAILVATSGGVLGWSLRRSSVVMVPTVQSDEPIDIALVEYPDAQSGREKIKNAAATPPAQVTSPKPSKLVSRPVPGSPVKSGSQMGSTESTAASGDASTEPTSSLQIDPIVLAARARSQTISLAQGLGHWFASASNQVALQWNESLTSLAKELQSKASEMPSAVASIAPPLDPAASDLPEPNPQDVPPYEELAKAARDYIAQPVTVATPVEHFQKATAGLRLHDQLICIEQFVLAQQLADQVRRHCAFSNDLDLVERIKADAAVASEMREMSNKVDDILQRSVTDEPSSGDAAIVGRYLCLYQRNWQRGGSWIENASDVRLASLAKQDVELTQQLAAQQLKRSEIADLASKWFKISARFSGREAESIALRALHWYQLALADDTENDRANELGEVQTLRTRAEMQSLIESLPVHLQPITPSEVTTPKTDSPSAQPVVANGPRLMHGTIRPIDVGSPLGEIFRPGDLVLGFQYSPGITISPAQWTQIGERLFVDDRSIQLELAGEFSLSESTTIEIVFSAGGSLQSQSILIDSQQVDLTPGKDADEALAVMAGPVIKNQQSTSLSLDPGKHTVRWNVVASQIDTIVLALVDADSKSTVHVTPDPSVDLSSTRGMVSLLPSR</sequence>
<feature type="region of interest" description="Disordered" evidence="1">
    <location>
        <begin position="1"/>
        <end position="22"/>
    </location>
</feature>
<keyword evidence="2" id="KW-0812">Transmembrane</keyword>
<gene>
    <name evidence="3" type="ORF">Pla52n_44570</name>
</gene>
<evidence type="ECO:0000313" key="3">
    <source>
        <dbReference type="EMBL" id="TWU01086.1"/>
    </source>
</evidence>
<dbReference type="OrthoDB" id="264178at2"/>
<feature type="transmembrane region" description="Helical" evidence="2">
    <location>
        <begin position="243"/>
        <end position="264"/>
    </location>
</feature>
<organism evidence="3 4">
    <name type="scientific">Stieleria varia</name>
    <dbReference type="NCBI Taxonomy" id="2528005"/>
    <lineage>
        <taxon>Bacteria</taxon>
        <taxon>Pseudomonadati</taxon>
        <taxon>Planctomycetota</taxon>
        <taxon>Planctomycetia</taxon>
        <taxon>Pirellulales</taxon>
        <taxon>Pirellulaceae</taxon>
        <taxon>Stieleria</taxon>
    </lineage>
</organism>
<protein>
    <submittedName>
        <fullName evidence="3">Uncharacterized protein</fullName>
    </submittedName>
</protein>
<feature type="compositionally biased region" description="Basic and acidic residues" evidence="1">
    <location>
        <begin position="131"/>
        <end position="143"/>
    </location>
</feature>
<keyword evidence="2" id="KW-0472">Membrane</keyword>
<feature type="region of interest" description="Disordered" evidence="1">
    <location>
        <begin position="300"/>
        <end position="351"/>
    </location>
</feature>
<feature type="compositionally biased region" description="Polar residues" evidence="1">
    <location>
        <begin position="328"/>
        <end position="351"/>
    </location>
</feature>
<dbReference type="Proteomes" id="UP000320176">
    <property type="component" value="Unassembled WGS sequence"/>
</dbReference>
<keyword evidence="2" id="KW-1133">Transmembrane helix</keyword>
<feature type="region of interest" description="Disordered" evidence="1">
    <location>
        <begin position="131"/>
        <end position="161"/>
    </location>
</feature>
<comment type="caution">
    <text evidence="3">The sequence shown here is derived from an EMBL/GenBank/DDBJ whole genome shotgun (WGS) entry which is preliminary data.</text>
</comment>
<name>A0A5C6APT3_9BACT</name>
<keyword evidence="4" id="KW-1185">Reference proteome</keyword>